<name>A0A5C0CAW3_9CAUD</name>
<dbReference type="Proteomes" id="UP000323623">
    <property type="component" value="Segment"/>
</dbReference>
<dbReference type="KEGG" id="vg:55819495"/>
<organism evidence="1 2">
    <name type="scientific">Salmonella phage SE14</name>
    <dbReference type="NCBI Taxonomy" id="2592196"/>
    <lineage>
        <taxon>Viruses</taxon>
        <taxon>Duplodnaviria</taxon>
        <taxon>Heunggongvirae</taxon>
        <taxon>Uroviricota</taxon>
        <taxon>Caudoviricetes</taxon>
        <taxon>Pantevenvirales</taxon>
        <taxon>Ackermannviridae</taxon>
        <taxon>Cvivirinae</taxon>
        <taxon>Kuttervirus</taxon>
        <taxon>Kuttervirus SE14</taxon>
    </lineage>
</organism>
<sequence length="106" mass="10962">MPEDQLKTQVREELHTLTGIANKQWAGQQVTETIPAGGYKAINISIPGLKGNSAVIASLSAIYAGVSVSAASNNTGIVAVIINNHSASPVEINAYLSVTGIAKSFL</sequence>
<reference evidence="2" key="1">
    <citation type="submission" date="2019-05" db="EMBL/GenBank/DDBJ databases">
        <title>Salmonella bacteriophage diversity and host specificity revealed by physiological characterization and whole genome sequencing.</title>
        <authorList>
            <person name="Fong K."/>
            <person name="Tremblay D."/>
            <person name="Delaquis P."/>
            <person name="Moineau S."/>
            <person name="Goodridge L."/>
            <person name="Levesque R."/>
            <person name="Wang S."/>
        </authorList>
    </citation>
    <scope>NUCLEOTIDE SEQUENCE [LARGE SCALE GENOMIC DNA]</scope>
</reference>
<protein>
    <submittedName>
        <fullName evidence="1">Tailspike protein</fullName>
    </submittedName>
</protein>
<evidence type="ECO:0000313" key="2">
    <source>
        <dbReference type="Proteomes" id="UP000323623"/>
    </source>
</evidence>
<dbReference type="EMBL" id="MK972690">
    <property type="protein sequence ID" value="QEI23412.1"/>
    <property type="molecule type" value="Genomic_DNA"/>
</dbReference>
<keyword evidence="2" id="KW-1185">Reference proteome</keyword>
<dbReference type="RefSeq" id="YP_009889985.1">
    <property type="nucleotide sequence ID" value="NC_049512.1"/>
</dbReference>
<evidence type="ECO:0000313" key="1">
    <source>
        <dbReference type="EMBL" id="QEI23412.1"/>
    </source>
</evidence>
<proteinExistence type="predicted"/>
<accession>A0A5C0CAW3</accession>
<dbReference type="GeneID" id="55819495"/>